<proteinExistence type="predicted"/>
<dbReference type="Proteomes" id="UP000681967">
    <property type="component" value="Unassembled WGS sequence"/>
</dbReference>
<comment type="caution">
    <text evidence="2">The sequence shown here is derived from an EMBL/GenBank/DDBJ whole genome shotgun (WGS) entry which is preliminary data.</text>
</comment>
<dbReference type="GO" id="GO:0008081">
    <property type="term" value="F:phosphoric diester hydrolase activity"/>
    <property type="evidence" value="ECO:0007669"/>
    <property type="project" value="InterPro"/>
</dbReference>
<organism evidence="2 3">
    <name type="scientific">Rotaria magnacalcarata</name>
    <dbReference type="NCBI Taxonomy" id="392030"/>
    <lineage>
        <taxon>Eukaryota</taxon>
        <taxon>Metazoa</taxon>
        <taxon>Spiralia</taxon>
        <taxon>Gnathifera</taxon>
        <taxon>Rotifera</taxon>
        <taxon>Eurotatoria</taxon>
        <taxon>Bdelloidea</taxon>
        <taxon>Philodinida</taxon>
        <taxon>Philodinidae</taxon>
        <taxon>Rotaria</taxon>
    </lineage>
</organism>
<feature type="non-terminal residue" evidence="2">
    <location>
        <position position="105"/>
    </location>
</feature>
<protein>
    <recommendedName>
        <fullName evidence="1">GP-PDE domain-containing protein</fullName>
    </recommendedName>
</protein>
<evidence type="ECO:0000313" key="2">
    <source>
        <dbReference type="EMBL" id="CAF5170329.1"/>
    </source>
</evidence>
<dbReference type="SUPFAM" id="SSF51695">
    <property type="entry name" value="PLC-like phosphodiesterases"/>
    <property type="match status" value="1"/>
</dbReference>
<evidence type="ECO:0000313" key="3">
    <source>
        <dbReference type="Proteomes" id="UP000681967"/>
    </source>
</evidence>
<reference evidence="2" key="1">
    <citation type="submission" date="2021-02" db="EMBL/GenBank/DDBJ databases">
        <authorList>
            <person name="Nowell W R."/>
        </authorList>
    </citation>
    <scope>NUCLEOTIDE SEQUENCE</scope>
</reference>
<dbReference type="EMBL" id="CAJOBH010280028">
    <property type="protein sequence ID" value="CAF5170329.1"/>
    <property type="molecule type" value="Genomic_DNA"/>
</dbReference>
<dbReference type="Gene3D" id="3.20.20.190">
    <property type="entry name" value="Phosphatidylinositol (PI) phosphodiesterase"/>
    <property type="match status" value="1"/>
</dbReference>
<dbReference type="PROSITE" id="PS51704">
    <property type="entry name" value="GP_PDE"/>
    <property type="match status" value="1"/>
</dbReference>
<dbReference type="InterPro" id="IPR030395">
    <property type="entry name" value="GP_PDE_dom"/>
</dbReference>
<feature type="domain" description="GP-PDE" evidence="1">
    <location>
        <begin position="1"/>
        <end position="105"/>
    </location>
</feature>
<name>A0A8S3GRN9_9BILA</name>
<accession>A0A8S3GRN9</accession>
<feature type="non-terminal residue" evidence="2">
    <location>
        <position position="1"/>
    </location>
</feature>
<sequence length="105" mass="12284">LSRDNQLIVIHDIYLDGVSNVAEIFPNRNRSNGYSYVIDFDLEELRRLTIRERFRPFNGTQIFPLRFPSNSVITFQLATLNETIELLLGFNRATGQQRQLLIEIK</sequence>
<dbReference type="AlphaFoldDB" id="A0A8S3GRN9"/>
<dbReference type="InterPro" id="IPR017946">
    <property type="entry name" value="PLC-like_Pdiesterase_TIM-brl"/>
</dbReference>
<gene>
    <name evidence="2" type="ORF">BYL167_LOCUS77114</name>
</gene>
<dbReference type="Pfam" id="PF03009">
    <property type="entry name" value="GDPD"/>
    <property type="match status" value="1"/>
</dbReference>
<evidence type="ECO:0000259" key="1">
    <source>
        <dbReference type="PROSITE" id="PS51704"/>
    </source>
</evidence>
<dbReference type="GO" id="GO:0006629">
    <property type="term" value="P:lipid metabolic process"/>
    <property type="evidence" value="ECO:0007669"/>
    <property type="project" value="InterPro"/>
</dbReference>